<dbReference type="Pfam" id="PF00563">
    <property type="entry name" value="EAL"/>
    <property type="match status" value="1"/>
</dbReference>
<feature type="domain" description="GGDEF" evidence="6">
    <location>
        <begin position="353"/>
        <end position="491"/>
    </location>
</feature>
<evidence type="ECO:0000256" key="2">
    <source>
        <dbReference type="ARBA" id="ARBA00022636"/>
    </source>
</evidence>
<keyword evidence="4" id="KW-0472">Membrane</keyword>
<gene>
    <name evidence="7" type="ORF">SAMN02745724_02727</name>
</gene>
<dbReference type="EC" id="3.1.4.52" evidence="1"/>
<keyword evidence="2" id="KW-0973">c-di-GMP</keyword>
<feature type="transmembrane region" description="Helical" evidence="4">
    <location>
        <begin position="12"/>
        <end position="32"/>
    </location>
</feature>
<evidence type="ECO:0000313" key="7">
    <source>
        <dbReference type="EMBL" id="SFC85757.1"/>
    </source>
</evidence>
<evidence type="ECO:0000256" key="1">
    <source>
        <dbReference type="ARBA" id="ARBA00012282"/>
    </source>
</evidence>
<reference evidence="7 8" key="1">
    <citation type="submission" date="2016-10" db="EMBL/GenBank/DDBJ databases">
        <authorList>
            <person name="de Groot N.N."/>
        </authorList>
    </citation>
    <scope>NUCLEOTIDE SEQUENCE [LARGE SCALE GENOMIC DNA]</scope>
    <source>
        <strain evidence="7 8">DSM 6059</strain>
    </source>
</reference>
<dbReference type="GO" id="GO:0071111">
    <property type="term" value="F:cyclic-guanylate-specific phosphodiesterase activity"/>
    <property type="evidence" value="ECO:0007669"/>
    <property type="project" value="UniProtKB-EC"/>
</dbReference>
<evidence type="ECO:0000259" key="5">
    <source>
        <dbReference type="PROSITE" id="PS50883"/>
    </source>
</evidence>
<dbReference type="Pfam" id="PF00990">
    <property type="entry name" value="GGDEF"/>
    <property type="match status" value="1"/>
</dbReference>
<dbReference type="InterPro" id="IPR050706">
    <property type="entry name" value="Cyclic-di-GMP_PDE-like"/>
</dbReference>
<dbReference type="PROSITE" id="PS50887">
    <property type="entry name" value="GGDEF"/>
    <property type="match status" value="1"/>
</dbReference>
<dbReference type="PANTHER" id="PTHR33121:SF70">
    <property type="entry name" value="SIGNALING PROTEIN YKOW"/>
    <property type="match status" value="1"/>
</dbReference>
<dbReference type="Gene3D" id="3.30.450.20">
    <property type="entry name" value="PAS domain"/>
    <property type="match status" value="1"/>
</dbReference>
<dbReference type="InterPro" id="IPR043128">
    <property type="entry name" value="Rev_trsase/Diguanyl_cyclase"/>
</dbReference>
<name>A0A1I1MJZ9_9GAMM</name>
<dbReference type="SMART" id="SM00267">
    <property type="entry name" value="GGDEF"/>
    <property type="match status" value="1"/>
</dbReference>
<keyword evidence="4" id="KW-1133">Transmembrane helix</keyword>
<keyword evidence="4" id="KW-0812">Transmembrane</keyword>
<dbReference type="RefSeq" id="WP_091984807.1">
    <property type="nucleotide sequence ID" value="NZ_FOLO01000020.1"/>
</dbReference>
<dbReference type="STRING" id="1123010.SAMN02745724_02727"/>
<evidence type="ECO:0000256" key="4">
    <source>
        <dbReference type="SAM" id="Phobius"/>
    </source>
</evidence>
<dbReference type="OrthoDB" id="8553030at2"/>
<keyword evidence="8" id="KW-1185">Reference proteome</keyword>
<dbReference type="PANTHER" id="PTHR33121">
    <property type="entry name" value="CYCLIC DI-GMP PHOSPHODIESTERASE PDEF"/>
    <property type="match status" value="1"/>
</dbReference>
<dbReference type="SMART" id="SM00052">
    <property type="entry name" value="EAL"/>
    <property type="match status" value="1"/>
</dbReference>
<dbReference type="InterPro" id="IPR035919">
    <property type="entry name" value="EAL_sf"/>
</dbReference>
<dbReference type="PROSITE" id="PS50883">
    <property type="entry name" value="EAL"/>
    <property type="match status" value="1"/>
</dbReference>
<dbReference type="EMBL" id="FOLO01000020">
    <property type="protein sequence ID" value="SFC85757.1"/>
    <property type="molecule type" value="Genomic_DNA"/>
</dbReference>
<feature type="domain" description="EAL" evidence="5">
    <location>
        <begin position="500"/>
        <end position="752"/>
    </location>
</feature>
<feature type="coiled-coil region" evidence="3">
    <location>
        <begin position="80"/>
        <end position="127"/>
    </location>
</feature>
<accession>A0A1I1MJZ9</accession>
<dbReference type="InterPro" id="IPR000160">
    <property type="entry name" value="GGDEF_dom"/>
</dbReference>
<sequence length="755" mass="86414">MFINTSKFKSILFYLATMLFGLCLSVLVYLSLSKVEKSALLLVENEIPTLSQIKNVVAILSEQERLLYEYYAKDENNVYIRLHNAKIRELDLELIQLTNKLNDPNLKKALIKQVQKIKKTALELTNNLSSEQTQWQLAREQLAKITLTREAAIPHLNHILKDLNQRVDFGYQETKSELNKTSWTVAAFSLMLLVITLVVGRYMRGYLNQSAEITRLALFPMRNPNPIISLDDAEKIIYANPAAEDLLLSISREKGELTALLPKDIHAIIKLLKKQKKQILKIEHHLSSKVLSCEFHQLYDVNQVDVHIVDITEQKKAEDELFYQAFHDSITGLYNLNQLIKFLDSHFIDSPSHPFSMMMIEIRKFNAFMTSHGLDAAKELQVTVAKNLESCLSEFNLMCKTHLFQLNERSFACIIDNDNDLGKIQFLHEKIERSVKEPFMTLCGELTIELDFGVIDYPEHGKSPQELLKNGQAALEQAINIEHSSLVYYSYELGDKLSRQIQLIDALKLSIQNNKLNLHYQPQLHLNSKKIIGAETLCRWTLENKSISPAEFIPLAEQSGLIIPLGNWILKTACLQAKNWLDQDINLVIAVNISPRQFSQPNFVNLVKDTLKQSQLPAKNLELEITEGVLMHQETDTISMLEQLKQLGVQLSIDDFGTGYSSLSYLKKFPVDKLKIDQSFILDSHQSKEDRDIVQTIVSLGKNLGLSLIAEGVENQQHQDFLMKMDCDEIQGYFFSRPLPAKQFTHFYNQHLGKV</sequence>
<proteinExistence type="predicted"/>
<dbReference type="Proteomes" id="UP000198862">
    <property type="component" value="Unassembled WGS sequence"/>
</dbReference>
<dbReference type="Gene3D" id="3.30.70.270">
    <property type="match status" value="1"/>
</dbReference>
<dbReference type="FunFam" id="3.20.20.450:FF:000001">
    <property type="entry name" value="Cyclic di-GMP phosphodiesterase yahA"/>
    <property type="match status" value="1"/>
</dbReference>
<dbReference type="InterPro" id="IPR029787">
    <property type="entry name" value="Nucleotide_cyclase"/>
</dbReference>
<evidence type="ECO:0000256" key="3">
    <source>
        <dbReference type="SAM" id="Coils"/>
    </source>
</evidence>
<dbReference type="AlphaFoldDB" id="A0A1I1MJZ9"/>
<feature type="transmembrane region" description="Helical" evidence="4">
    <location>
        <begin position="183"/>
        <end position="203"/>
    </location>
</feature>
<dbReference type="Gene3D" id="3.20.20.450">
    <property type="entry name" value="EAL domain"/>
    <property type="match status" value="1"/>
</dbReference>
<dbReference type="SUPFAM" id="SSF55073">
    <property type="entry name" value="Nucleotide cyclase"/>
    <property type="match status" value="1"/>
</dbReference>
<organism evidence="7 8">
    <name type="scientific">Pseudoalteromonas denitrificans DSM 6059</name>
    <dbReference type="NCBI Taxonomy" id="1123010"/>
    <lineage>
        <taxon>Bacteria</taxon>
        <taxon>Pseudomonadati</taxon>
        <taxon>Pseudomonadota</taxon>
        <taxon>Gammaproteobacteria</taxon>
        <taxon>Alteromonadales</taxon>
        <taxon>Pseudoalteromonadaceae</taxon>
        <taxon>Pseudoalteromonas</taxon>
    </lineage>
</organism>
<evidence type="ECO:0000259" key="6">
    <source>
        <dbReference type="PROSITE" id="PS50887"/>
    </source>
</evidence>
<dbReference type="InterPro" id="IPR001633">
    <property type="entry name" value="EAL_dom"/>
</dbReference>
<dbReference type="SUPFAM" id="SSF141868">
    <property type="entry name" value="EAL domain-like"/>
    <property type="match status" value="1"/>
</dbReference>
<evidence type="ECO:0000313" key="8">
    <source>
        <dbReference type="Proteomes" id="UP000198862"/>
    </source>
</evidence>
<dbReference type="CDD" id="cd01948">
    <property type="entry name" value="EAL"/>
    <property type="match status" value="1"/>
</dbReference>
<keyword evidence="3" id="KW-0175">Coiled coil</keyword>
<protein>
    <recommendedName>
        <fullName evidence="1">cyclic-guanylate-specific phosphodiesterase</fullName>
        <ecNumber evidence="1">3.1.4.52</ecNumber>
    </recommendedName>
</protein>